<sequence>MDSNETDLEIFYLELTKEPIKFESVSSLTNVFFDDSKQQVFVVRSGGITDVLVKDSNENLNFRIQDKGPIISIKFSPCMNVLAIQRTNTSVEFVNYSTSTGLDNVEYSQLCKGNNTTIQGFVWTHNNEILIITDHGVELFLVNPVKKNVKTVKTFSLEINWYVYCPRSHIIILSTGTVGNQMQALHVTPGNLHKSTKFELDALPQKPGKLAVSERDVALAVLYGTPYIIVLHHQPSVNRSPGTAHVCLYTVYQETMKIKKSHIFKLDVNGRFAINVVDNLIIVHHQASKTSMLFDIMLHGEFDGTVIYHLNVAVPRPIKPHYIKVQGATLSEQIIQPCQLYSPNWVVFQPNIIIDAKLGCLWYIELCLEALVKLIPDKIKLVEFILQRKNAKKILINVIQNYINNLDMTFGDMPLIFRTLNTAYKAHLIKDMLNPTPFENGLDQSDMYSNIFSKFSLKENIDSKMIVFVLFEYIRSLDECEIPVEHYLHELIITTFVHRKTFYQLHQLLQCHVVNDSKPLACLLLSLESLYPAARQLALDMLNRLYNTKEEIIEVLLSKGHILPAMRYVRSMMMVDRISARKFLEAAKATNDPILFHSVFKFFENRNLRIHNTTSFPSSDHCQIYIKYFNELFTENSSNICDSNSSLNTTSTKSSQ</sequence>
<dbReference type="InterPro" id="IPR040371">
    <property type="entry name" value="RMC1"/>
</dbReference>
<dbReference type="EMBL" id="JACMRX010000004">
    <property type="protein sequence ID" value="KAF7990717.1"/>
    <property type="molecule type" value="Genomic_DNA"/>
</dbReference>
<dbReference type="Pfam" id="PF21029">
    <property type="entry name" value="RMC1_N"/>
    <property type="match status" value="1"/>
</dbReference>
<dbReference type="OrthoDB" id="26384at2759"/>
<dbReference type="GO" id="GO:0010506">
    <property type="term" value="P:regulation of autophagy"/>
    <property type="evidence" value="ECO:0007669"/>
    <property type="project" value="InterPro"/>
</dbReference>
<feature type="domain" description="Regulator of MON1-CCZ1 complex N-terminal" evidence="2">
    <location>
        <begin position="31"/>
        <end position="148"/>
    </location>
</feature>
<organism evidence="3 4">
    <name type="scientific">Aphidius gifuensis</name>
    <name type="common">Parasitoid wasp</name>
    <dbReference type="NCBI Taxonomy" id="684658"/>
    <lineage>
        <taxon>Eukaryota</taxon>
        <taxon>Metazoa</taxon>
        <taxon>Ecdysozoa</taxon>
        <taxon>Arthropoda</taxon>
        <taxon>Hexapoda</taxon>
        <taxon>Insecta</taxon>
        <taxon>Pterygota</taxon>
        <taxon>Neoptera</taxon>
        <taxon>Endopterygota</taxon>
        <taxon>Hymenoptera</taxon>
        <taxon>Apocrita</taxon>
        <taxon>Ichneumonoidea</taxon>
        <taxon>Braconidae</taxon>
        <taxon>Aphidiinae</taxon>
        <taxon>Aphidius</taxon>
    </lineage>
</organism>
<dbReference type="Proteomes" id="UP000639338">
    <property type="component" value="Unassembled WGS sequence"/>
</dbReference>
<keyword evidence="4" id="KW-1185">Reference proteome</keyword>
<dbReference type="GO" id="GO:0031902">
    <property type="term" value="C:late endosome membrane"/>
    <property type="evidence" value="ECO:0007669"/>
    <property type="project" value="TreeGrafter"/>
</dbReference>
<gene>
    <name evidence="3" type="ORF">HCN44_000522</name>
</gene>
<dbReference type="InterPro" id="IPR049040">
    <property type="entry name" value="RMC1_N"/>
</dbReference>
<accession>A0A834XQH0</accession>
<dbReference type="PANTHER" id="PTHR12897:SF4">
    <property type="entry name" value="REGULATOR OF MON1-CCZ1 COMPLEX"/>
    <property type="match status" value="1"/>
</dbReference>
<evidence type="ECO:0000259" key="2">
    <source>
        <dbReference type="Pfam" id="PF21029"/>
    </source>
</evidence>
<comment type="caution">
    <text evidence="3">The sequence shown here is derived from an EMBL/GenBank/DDBJ whole genome shotgun (WGS) entry which is preliminary data.</text>
</comment>
<dbReference type="Gene3D" id="2.130.10.10">
    <property type="entry name" value="YVTN repeat-like/Quinoprotein amine dehydrogenase"/>
    <property type="match status" value="1"/>
</dbReference>
<evidence type="ECO:0000259" key="1">
    <source>
        <dbReference type="Pfam" id="PF07035"/>
    </source>
</evidence>
<dbReference type="InterPro" id="IPR015943">
    <property type="entry name" value="WD40/YVTN_repeat-like_dom_sf"/>
</dbReference>
<proteinExistence type="predicted"/>
<protein>
    <recommendedName>
        <fullName evidence="5">Mic1 domain-containing protein</fullName>
    </recommendedName>
</protein>
<dbReference type="Pfam" id="PF07035">
    <property type="entry name" value="RMC1_C"/>
    <property type="match status" value="1"/>
</dbReference>
<evidence type="ECO:0000313" key="3">
    <source>
        <dbReference type="EMBL" id="KAF7990717.1"/>
    </source>
</evidence>
<evidence type="ECO:0000313" key="4">
    <source>
        <dbReference type="Proteomes" id="UP000639338"/>
    </source>
</evidence>
<dbReference type="SUPFAM" id="SSF82171">
    <property type="entry name" value="DPP6 N-terminal domain-like"/>
    <property type="match status" value="1"/>
</dbReference>
<dbReference type="InterPro" id="IPR009755">
    <property type="entry name" value="RMC1_C"/>
</dbReference>
<reference evidence="3 4" key="1">
    <citation type="submission" date="2020-08" db="EMBL/GenBank/DDBJ databases">
        <title>Aphidius gifuensis genome sequencing and assembly.</title>
        <authorList>
            <person name="Du Z."/>
        </authorList>
    </citation>
    <scope>NUCLEOTIDE SEQUENCE [LARGE SCALE GENOMIC DNA]</scope>
    <source>
        <strain evidence="3">YNYX2018</strain>
        <tissue evidence="3">Adults</tissue>
    </source>
</reference>
<dbReference type="AlphaFoldDB" id="A0A834XQH0"/>
<evidence type="ECO:0008006" key="5">
    <source>
        <dbReference type="Google" id="ProtNLM"/>
    </source>
</evidence>
<name>A0A834XQH0_APHGI</name>
<dbReference type="GO" id="GO:0005765">
    <property type="term" value="C:lysosomal membrane"/>
    <property type="evidence" value="ECO:0007669"/>
    <property type="project" value="TreeGrafter"/>
</dbReference>
<dbReference type="GO" id="GO:0035658">
    <property type="term" value="C:Mon1-Ccz1 complex"/>
    <property type="evidence" value="ECO:0007669"/>
    <property type="project" value="InterPro"/>
</dbReference>
<feature type="domain" description="Mic1" evidence="1">
    <location>
        <begin position="388"/>
        <end position="617"/>
    </location>
</feature>
<dbReference type="PANTHER" id="PTHR12897">
    <property type="entry name" value="COLON CANCER-ASSOCIATED PROTEIN MIC1"/>
    <property type="match status" value="1"/>
</dbReference>